<dbReference type="RefSeq" id="WP_013227543.1">
    <property type="nucleotide sequence ID" value="NC_014318.1"/>
</dbReference>
<keyword evidence="1" id="KW-1133">Transmembrane helix</keyword>
<keyword evidence="1" id="KW-0812">Transmembrane</keyword>
<dbReference type="Proteomes" id="UP000000328">
    <property type="component" value="Chromosome"/>
</dbReference>
<protein>
    <recommendedName>
        <fullName evidence="2">SPW repeat-containing integral membrane domain-containing protein</fullName>
    </recommendedName>
</protein>
<dbReference type="EMBL" id="CP002000">
    <property type="protein sequence ID" value="ADJ47485.1"/>
    <property type="molecule type" value="Genomic_DNA"/>
</dbReference>
<reference evidence="3 4" key="1">
    <citation type="journal article" date="2010" name="Cell Res.">
        <title>Complete genome sequence of the rifamycin SV-producing Amycolatopsis mediterranei U32 revealed its genetic characteristics in phylogeny and metabolism.</title>
        <authorList>
            <person name="Zhao W."/>
            <person name="Zhong Y."/>
            <person name="Yuan H."/>
            <person name="Wang J."/>
            <person name="Zheng H."/>
            <person name="Wang Y."/>
            <person name="Cen X."/>
            <person name="Xu F."/>
            <person name="Bai J."/>
            <person name="Han X."/>
            <person name="Lu G."/>
            <person name="Zhu Y."/>
            <person name="Shao Z."/>
            <person name="Yan H."/>
            <person name="Li C."/>
            <person name="Peng N."/>
            <person name="Zhang Z."/>
            <person name="Zhang Y."/>
            <person name="Lin W."/>
            <person name="Fan Y."/>
            <person name="Qin Z."/>
            <person name="Hu Y."/>
            <person name="Zhu B."/>
            <person name="Wang S."/>
            <person name="Ding X."/>
            <person name="Zhao G.P."/>
        </authorList>
    </citation>
    <scope>NUCLEOTIDE SEQUENCE [LARGE SCALE GENOMIC DNA]</scope>
    <source>
        <strain evidence="4">U-32</strain>
    </source>
</reference>
<evidence type="ECO:0000313" key="3">
    <source>
        <dbReference type="EMBL" id="ADJ47485.1"/>
    </source>
</evidence>
<proteinExistence type="predicted"/>
<dbReference type="HOGENOM" id="CLU_1824225_0_0_11"/>
<keyword evidence="1" id="KW-0472">Membrane</keyword>
<feature type="transmembrane region" description="Helical" evidence="1">
    <location>
        <begin position="76"/>
        <end position="93"/>
    </location>
</feature>
<dbReference type="PATRIC" id="fig|749927.5.peg.5955"/>
<dbReference type="eggNOG" id="ENOG50341J2">
    <property type="taxonomic scope" value="Bacteria"/>
</dbReference>
<dbReference type="Pfam" id="PF03779">
    <property type="entry name" value="SPW"/>
    <property type="match status" value="1"/>
</dbReference>
<dbReference type="OrthoDB" id="3693479at2"/>
<sequence>MAKIGTATKQGARDQKMREGRLPIAAEFLVGAWLVVAAFVFSYSVTLAGSAGFWNVLLCGAVVAVVAAVRLVAPRAAAWLGLINVVVGFWLIASPFALGYPAEGHRDAAKTNALVAGILVAIFSVTAVTVAARRKAAARHRPGAPS</sequence>
<dbReference type="InterPro" id="IPR005530">
    <property type="entry name" value="SPW"/>
</dbReference>
<feature type="transmembrane region" description="Helical" evidence="1">
    <location>
        <begin position="113"/>
        <end position="132"/>
    </location>
</feature>
<feature type="domain" description="SPW repeat-containing integral membrane" evidence="2">
    <location>
        <begin position="26"/>
        <end position="124"/>
    </location>
</feature>
<evidence type="ECO:0000259" key="2">
    <source>
        <dbReference type="Pfam" id="PF03779"/>
    </source>
</evidence>
<feature type="transmembrane region" description="Helical" evidence="1">
    <location>
        <begin position="21"/>
        <end position="45"/>
    </location>
</feature>
<evidence type="ECO:0000313" key="4">
    <source>
        <dbReference type="Proteomes" id="UP000000328"/>
    </source>
</evidence>
<feature type="transmembrane region" description="Helical" evidence="1">
    <location>
        <begin position="51"/>
        <end position="69"/>
    </location>
</feature>
<dbReference type="AlphaFoldDB" id="A0A0H3D904"/>
<evidence type="ECO:0000256" key="1">
    <source>
        <dbReference type="SAM" id="Phobius"/>
    </source>
</evidence>
<gene>
    <name evidence="3" type="ordered locus">AMED_5734</name>
</gene>
<dbReference type="GeneID" id="92873411"/>
<accession>A0A0H3D904</accession>
<name>A0A0H3D904_AMYMU</name>
<dbReference type="KEGG" id="amd:AMED_5734"/>
<organism evidence="3 4">
    <name type="scientific">Amycolatopsis mediterranei (strain U-32)</name>
    <dbReference type="NCBI Taxonomy" id="749927"/>
    <lineage>
        <taxon>Bacteria</taxon>
        <taxon>Bacillati</taxon>
        <taxon>Actinomycetota</taxon>
        <taxon>Actinomycetes</taxon>
        <taxon>Pseudonocardiales</taxon>
        <taxon>Pseudonocardiaceae</taxon>
        <taxon>Amycolatopsis</taxon>
    </lineage>
</organism>